<proteinExistence type="inferred from homology"/>
<name>A0ABZ0RKB7_9BACT</name>
<dbReference type="InterPro" id="IPR036291">
    <property type="entry name" value="NAD(P)-bd_dom_sf"/>
</dbReference>
<evidence type="ECO:0000313" key="3">
    <source>
        <dbReference type="EMBL" id="WPJ95362.1"/>
    </source>
</evidence>
<dbReference type="Proteomes" id="UP001324993">
    <property type="component" value="Chromosome"/>
</dbReference>
<reference evidence="3 4" key="1">
    <citation type="submission" date="2023-11" db="EMBL/GenBank/DDBJ databases">
        <title>Coraliomargarita sp. nov., isolated from marine algae.</title>
        <authorList>
            <person name="Lee J.K."/>
            <person name="Baek J.H."/>
            <person name="Kim J.M."/>
            <person name="Choi D.G."/>
            <person name="Jeon C.O."/>
        </authorList>
    </citation>
    <scope>NUCLEOTIDE SEQUENCE [LARGE SCALE GENOMIC DNA]</scope>
    <source>
        <strain evidence="3 4">J2-16</strain>
    </source>
</reference>
<accession>A0ABZ0RKB7</accession>
<dbReference type="EMBL" id="CP138858">
    <property type="protein sequence ID" value="WPJ95362.1"/>
    <property type="molecule type" value="Genomic_DNA"/>
</dbReference>
<evidence type="ECO:0000256" key="1">
    <source>
        <dbReference type="ARBA" id="ARBA00006484"/>
    </source>
</evidence>
<evidence type="ECO:0000313" key="4">
    <source>
        <dbReference type="Proteomes" id="UP001324993"/>
    </source>
</evidence>
<sequence>MTASTPLFNLTGRTALITGSCQGIGLGIAEVLAQMGARIILNGLITDEEARPALNKIRKIGAEVIYHQADVTDESSVENMFSKNESKFGSIDIMINNAGICYPHTIEEISLQEWQEMLNVNITANFLCARAAFKRMKARKWGRIIQISSVTAHQGALFGHVHYAASKGAQLSFSKTLARTAAPYNITVNSICPGIILTDLLQRTYPAEKIKELADSVPLGLGNPYDVGAAAGYLCSESGRYVTGATIDINGGMNIR</sequence>
<evidence type="ECO:0000256" key="2">
    <source>
        <dbReference type="RuleBase" id="RU000363"/>
    </source>
</evidence>
<dbReference type="SUPFAM" id="SSF51735">
    <property type="entry name" value="NAD(P)-binding Rossmann-fold domains"/>
    <property type="match status" value="1"/>
</dbReference>
<keyword evidence="4" id="KW-1185">Reference proteome</keyword>
<dbReference type="CDD" id="cd05233">
    <property type="entry name" value="SDR_c"/>
    <property type="match status" value="1"/>
</dbReference>
<dbReference type="PRINTS" id="PR00080">
    <property type="entry name" value="SDRFAMILY"/>
</dbReference>
<dbReference type="InterPro" id="IPR050259">
    <property type="entry name" value="SDR"/>
</dbReference>
<dbReference type="InterPro" id="IPR002347">
    <property type="entry name" value="SDR_fam"/>
</dbReference>
<dbReference type="RefSeq" id="WP_319832251.1">
    <property type="nucleotide sequence ID" value="NZ_CP138858.1"/>
</dbReference>
<dbReference type="Gene3D" id="3.40.50.720">
    <property type="entry name" value="NAD(P)-binding Rossmann-like Domain"/>
    <property type="match status" value="1"/>
</dbReference>
<gene>
    <name evidence="3" type="ORF">SH580_18230</name>
</gene>
<dbReference type="PANTHER" id="PTHR42879:SF2">
    <property type="entry name" value="3-OXOACYL-[ACYL-CARRIER-PROTEIN] REDUCTASE FABG"/>
    <property type="match status" value="1"/>
</dbReference>
<dbReference type="Pfam" id="PF00106">
    <property type="entry name" value="adh_short"/>
    <property type="match status" value="1"/>
</dbReference>
<protein>
    <submittedName>
        <fullName evidence="3">SDR family NAD(P)-dependent oxidoreductase</fullName>
    </submittedName>
</protein>
<comment type="similarity">
    <text evidence="1 2">Belongs to the short-chain dehydrogenases/reductases (SDR) family.</text>
</comment>
<dbReference type="PRINTS" id="PR00081">
    <property type="entry name" value="GDHRDH"/>
</dbReference>
<organism evidence="3 4">
    <name type="scientific">Coraliomargarita algicola</name>
    <dbReference type="NCBI Taxonomy" id="3092156"/>
    <lineage>
        <taxon>Bacteria</taxon>
        <taxon>Pseudomonadati</taxon>
        <taxon>Verrucomicrobiota</taxon>
        <taxon>Opitutia</taxon>
        <taxon>Puniceicoccales</taxon>
        <taxon>Coraliomargaritaceae</taxon>
        <taxon>Coraliomargarita</taxon>
    </lineage>
</organism>
<dbReference type="PANTHER" id="PTHR42879">
    <property type="entry name" value="3-OXOACYL-(ACYL-CARRIER-PROTEIN) REDUCTASE"/>
    <property type="match status" value="1"/>
</dbReference>